<gene>
    <name evidence="1" type="ORF">CGOC_LOCUS12711</name>
</gene>
<dbReference type="AlphaFoldDB" id="A0A3P7NJJ3"/>
<sequence>MFACVGCKPGRKASPDIQCKTIQKIDFDLFL</sequence>
<dbReference type="Proteomes" id="UP000271889">
    <property type="component" value="Unassembled WGS sequence"/>
</dbReference>
<accession>A0A3P7NJJ3</accession>
<organism evidence="1 2">
    <name type="scientific">Cylicostephanus goldi</name>
    <name type="common">Nematode worm</name>
    <dbReference type="NCBI Taxonomy" id="71465"/>
    <lineage>
        <taxon>Eukaryota</taxon>
        <taxon>Metazoa</taxon>
        <taxon>Ecdysozoa</taxon>
        <taxon>Nematoda</taxon>
        <taxon>Chromadorea</taxon>
        <taxon>Rhabditida</taxon>
        <taxon>Rhabditina</taxon>
        <taxon>Rhabditomorpha</taxon>
        <taxon>Strongyloidea</taxon>
        <taxon>Strongylidae</taxon>
        <taxon>Cylicostephanus</taxon>
    </lineage>
</organism>
<keyword evidence="2" id="KW-1185">Reference proteome</keyword>
<reference evidence="1 2" key="1">
    <citation type="submission" date="2018-11" db="EMBL/GenBank/DDBJ databases">
        <authorList>
            <consortium name="Pathogen Informatics"/>
        </authorList>
    </citation>
    <scope>NUCLEOTIDE SEQUENCE [LARGE SCALE GENOMIC DNA]</scope>
</reference>
<evidence type="ECO:0000313" key="1">
    <source>
        <dbReference type="EMBL" id="VDN34697.1"/>
    </source>
</evidence>
<evidence type="ECO:0000313" key="2">
    <source>
        <dbReference type="Proteomes" id="UP000271889"/>
    </source>
</evidence>
<name>A0A3P7NJJ3_CYLGO</name>
<dbReference type="EMBL" id="UYRV01125162">
    <property type="protein sequence ID" value="VDN34697.1"/>
    <property type="molecule type" value="Genomic_DNA"/>
</dbReference>
<proteinExistence type="predicted"/>
<protein>
    <submittedName>
        <fullName evidence="1">Uncharacterized protein</fullName>
    </submittedName>
</protein>